<dbReference type="Proteomes" id="UP000229612">
    <property type="component" value="Unassembled WGS sequence"/>
</dbReference>
<dbReference type="InterPro" id="IPR036034">
    <property type="entry name" value="PDZ_sf"/>
</dbReference>
<evidence type="ECO:0000256" key="3">
    <source>
        <dbReference type="ARBA" id="ARBA00007931"/>
    </source>
</evidence>
<comment type="similarity">
    <text evidence="3">Belongs to the peptidase M50B family.</text>
</comment>
<keyword evidence="6" id="KW-0378">Hydrolase</keyword>
<evidence type="ECO:0000313" key="14">
    <source>
        <dbReference type="Proteomes" id="UP000229612"/>
    </source>
</evidence>
<dbReference type="AlphaFoldDB" id="A0A2H0UHA7"/>
<feature type="transmembrane region" description="Helical" evidence="11">
    <location>
        <begin position="287"/>
        <end position="308"/>
    </location>
</feature>
<dbReference type="InterPro" id="IPR008915">
    <property type="entry name" value="Peptidase_M50"/>
</dbReference>
<dbReference type="EMBL" id="PFBG01000025">
    <property type="protein sequence ID" value="PIR85804.1"/>
    <property type="molecule type" value="Genomic_DNA"/>
</dbReference>
<evidence type="ECO:0000256" key="6">
    <source>
        <dbReference type="ARBA" id="ARBA00022801"/>
    </source>
</evidence>
<evidence type="ECO:0000256" key="11">
    <source>
        <dbReference type="SAM" id="Phobius"/>
    </source>
</evidence>
<name>A0A2H0UHA7_9BACT</name>
<evidence type="ECO:0000313" key="13">
    <source>
        <dbReference type="EMBL" id="PIR85804.1"/>
    </source>
</evidence>
<evidence type="ECO:0000259" key="12">
    <source>
        <dbReference type="Pfam" id="PF02163"/>
    </source>
</evidence>
<gene>
    <name evidence="13" type="ORF">COU14_02270</name>
</gene>
<dbReference type="GO" id="GO:0004222">
    <property type="term" value="F:metalloendopeptidase activity"/>
    <property type="evidence" value="ECO:0007669"/>
    <property type="project" value="InterPro"/>
</dbReference>
<keyword evidence="4" id="KW-0645">Protease</keyword>
<protein>
    <recommendedName>
        <fullName evidence="12">Peptidase M50 domain-containing protein</fullName>
    </recommendedName>
</protein>
<dbReference type="GO" id="GO:0006508">
    <property type="term" value="P:proteolysis"/>
    <property type="evidence" value="ECO:0007669"/>
    <property type="project" value="UniProtKB-KW"/>
</dbReference>
<keyword evidence="8 11" id="KW-1133">Transmembrane helix</keyword>
<dbReference type="PANTHER" id="PTHR42837:SF2">
    <property type="entry name" value="MEMBRANE METALLOPROTEASE ARASP2, CHLOROPLASTIC-RELATED"/>
    <property type="match status" value="1"/>
</dbReference>
<sequence>MTIILFIAVLFFLILVHELGHFVTAKWAKMQVDEFAIGFPPRLFSIKKGETEYSINLIPIGGYVKIMGENGSDEPNNADHSRSFGMRPKIHQAIVLLAGVTMNVLVAWLIFFAVAMIGTPTAVSETDYNTEKAFLTITNTVPNSPADEAGIPSGARVVGVQTEEGSLNTLTPTSFTNFVEDADGPVTIQYTHKGDLGSATIEPRAGVIESEPEREVVGVATALVENKKLGPIDAFISATQRTVNSFWAITVGLSSFLASAFTLSADIEEVTGPIGIAGMVGDAAEFGFVTLMVFTAFISLNLAVINLLPIPALDGGRLLFVIAEAIIRRPINPEWMARVNLAGFALLILLMVAVTYNDLLRLF</sequence>
<dbReference type="PANTHER" id="PTHR42837">
    <property type="entry name" value="REGULATOR OF SIGMA-E PROTEASE RSEP"/>
    <property type="match status" value="1"/>
</dbReference>
<dbReference type="InterPro" id="IPR004387">
    <property type="entry name" value="Pept_M50_Zn"/>
</dbReference>
<evidence type="ECO:0000256" key="5">
    <source>
        <dbReference type="ARBA" id="ARBA00022692"/>
    </source>
</evidence>
<dbReference type="Gene3D" id="2.30.42.10">
    <property type="match status" value="1"/>
</dbReference>
<accession>A0A2H0UHA7</accession>
<evidence type="ECO:0000256" key="2">
    <source>
        <dbReference type="ARBA" id="ARBA00004141"/>
    </source>
</evidence>
<dbReference type="Pfam" id="PF02163">
    <property type="entry name" value="Peptidase_M50"/>
    <property type="match status" value="1"/>
</dbReference>
<dbReference type="GO" id="GO:0016020">
    <property type="term" value="C:membrane"/>
    <property type="evidence" value="ECO:0007669"/>
    <property type="project" value="UniProtKB-SubCell"/>
</dbReference>
<comment type="subcellular location">
    <subcellularLocation>
        <location evidence="2">Membrane</location>
        <topology evidence="2">Multi-pass membrane protein</topology>
    </subcellularLocation>
</comment>
<dbReference type="SUPFAM" id="SSF50156">
    <property type="entry name" value="PDZ domain-like"/>
    <property type="match status" value="1"/>
</dbReference>
<evidence type="ECO:0000256" key="8">
    <source>
        <dbReference type="ARBA" id="ARBA00022989"/>
    </source>
</evidence>
<evidence type="ECO:0000256" key="9">
    <source>
        <dbReference type="ARBA" id="ARBA00023049"/>
    </source>
</evidence>
<organism evidence="13 14">
    <name type="scientific">Candidatus Kaiserbacteria bacterium CG10_big_fil_rev_8_21_14_0_10_44_10</name>
    <dbReference type="NCBI Taxonomy" id="1974606"/>
    <lineage>
        <taxon>Bacteria</taxon>
        <taxon>Candidatus Kaiseribacteriota</taxon>
    </lineage>
</organism>
<reference evidence="14" key="1">
    <citation type="submission" date="2017-09" db="EMBL/GenBank/DDBJ databases">
        <title>Depth-based differentiation of microbial function through sediment-hosted aquifers and enrichment of novel symbionts in the deep terrestrial subsurface.</title>
        <authorList>
            <person name="Probst A.J."/>
            <person name="Ladd B."/>
            <person name="Jarett J.K."/>
            <person name="Geller-Mcgrath D.E."/>
            <person name="Sieber C.M.K."/>
            <person name="Emerson J.B."/>
            <person name="Anantharaman K."/>
            <person name="Thomas B.C."/>
            <person name="Malmstrom R."/>
            <person name="Stieglmeier M."/>
            <person name="Klingl A."/>
            <person name="Woyke T."/>
            <person name="Ryan C.M."/>
            <person name="Banfield J.F."/>
        </authorList>
    </citation>
    <scope>NUCLEOTIDE SEQUENCE [LARGE SCALE GENOMIC DNA]</scope>
</reference>
<dbReference type="CDD" id="cd06163">
    <property type="entry name" value="S2P-M50_PDZ_RseP-like"/>
    <property type="match status" value="1"/>
</dbReference>
<keyword evidence="10 11" id="KW-0472">Membrane</keyword>
<keyword evidence="9" id="KW-0482">Metalloprotease</keyword>
<proteinExistence type="inferred from homology"/>
<comment type="cofactor">
    <cofactor evidence="1">
        <name>Zn(2+)</name>
        <dbReference type="ChEBI" id="CHEBI:29105"/>
    </cofactor>
</comment>
<keyword evidence="5 11" id="KW-0812">Transmembrane</keyword>
<evidence type="ECO:0000256" key="1">
    <source>
        <dbReference type="ARBA" id="ARBA00001947"/>
    </source>
</evidence>
<evidence type="ECO:0000256" key="10">
    <source>
        <dbReference type="ARBA" id="ARBA00023136"/>
    </source>
</evidence>
<feature type="transmembrane region" description="Helical" evidence="11">
    <location>
        <begin position="246"/>
        <end position="267"/>
    </location>
</feature>
<comment type="caution">
    <text evidence="13">The sequence shown here is derived from an EMBL/GenBank/DDBJ whole genome shotgun (WGS) entry which is preliminary data.</text>
</comment>
<feature type="domain" description="Peptidase M50" evidence="12">
    <location>
        <begin position="6"/>
        <end position="350"/>
    </location>
</feature>
<feature type="transmembrane region" description="Helical" evidence="11">
    <location>
        <begin position="93"/>
        <end position="117"/>
    </location>
</feature>
<evidence type="ECO:0000256" key="7">
    <source>
        <dbReference type="ARBA" id="ARBA00022833"/>
    </source>
</evidence>
<feature type="transmembrane region" description="Helical" evidence="11">
    <location>
        <begin position="335"/>
        <end position="356"/>
    </location>
</feature>
<evidence type="ECO:0000256" key="4">
    <source>
        <dbReference type="ARBA" id="ARBA00022670"/>
    </source>
</evidence>
<keyword evidence="7" id="KW-0862">Zinc</keyword>